<organism evidence="2 3">
    <name type="scientific">candidate division TA06 bacterium</name>
    <dbReference type="NCBI Taxonomy" id="2250710"/>
    <lineage>
        <taxon>Bacteria</taxon>
        <taxon>Bacteria division TA06</taxon>
    </lineage>
</organism>
<dbReference type="Proteomes" id="UP000271125">
    <property type="component" value="Unassembled WGS sequence"/>
</dbReference>
<dbReference type="GO" id="GO:0031554">
    <property type="term" value="P:regulation of termination of DNA-templated transcription"/>
    <property type="evidence" value="ECO:0007669"/>
    <property type="project" value="InterPro"/>
</dbReference>
<dbReference type="Gene3D" id="3.30.1480.10">
    <property type="entry name" value="NusA, N-terminal domain"/>
    <property type="match status" value="1"/>
</dbReference>
<dbReference type="InterPro" id="IPR013735">
    <property type="entry name" value="TF_NusA_N"/>
</dbReference>
<evidence type="ECO:0000313" key="2">
    <source>
        <dbReference type="EMBL" id="RKX68470.1"/>
    </source>
</evidence>
<evidence type="ECO:0000259" key="1">
    <source>
        <dbReference type="Pfam" id="PF08529"/>
    </source>
</evidence>
<reference evidence="2 3" key="1">
    <citation type="submission" date="2018-06" db="EMBL/GenBank/DDBJ databases">
        <title>Extensive metabolic versatility and redundancy in microbially diverse, dynamic hydrothermal sediments.</title>
        <authorList>
            <person name="Dombrowski N."/>
            <person name="Teske A."/>
            <person name="Baker B.J."/>
        </authorList>
    </citation>
    <scope>NUCLEOTIDE SEQUENCE [LARGE SCALE GENOMIC DNA]</scope>
    <source>
        <strain evidence="2">B10_G13</strain>
    </source>
</reference>
<gene>
    <name evidence="2" type="ORF">DRP43_05580</name>
</gene>
<dbReference type="Pfam" id="PF08529">
    <property type="entry name" value="NusA_N"/>
    <property type="match status" value="1"/>
</dbReference>
<sequence length="64" mass="7311">MINYDILEGLTEIARDRGLNKEFVADILKDSLLTGAKRKFGRIDNIEVKISIDSGEIEIYQIKK</sequence>
<feature type="non-terminal residue" evidence="2">
    <location>
        <position position="64"/>
    </location>
</feature>
<dbReference type="AlphaFoldDB" id="A0A660SEN7"/>
<proteinExistence type="predicted"/>
<dbReference type="InterPro" id="IPR036555">
    <property type="entry name" value="NusA_N_sf"/>
</dbReference>
<comment type="caution">
    <text evidence="2">The sequence shown here is derived from an EMBL/GenBank/DDBJ whole genome shotgun (WGS) entry which is preliminary data.</text>
</comment>
<protein>
    <submittedName>
        <fullName evidence="2">Transcription termination/antitermination protein NusA</fullName>
    </submittedName>
</protein>
<name>A0A660SEN7_UNCT6</name>
<feature type="domain" description="Transcription factor NusA N-terminal" evidence="1">
    <location>
        <begin position="5"/>
        <end position="63"/>
    </location>
</feature>
<dbReference type="GO" id="GO:0003700">
    <property type="term" value="F:DNA-binding transcription factor activity"/>
    <property type="evidence" value="ECO:0007669"/>
    <property type="project" value="InterPro"/>
</dbReference>
<evidence type="ECO:0000313" key="3">
    <source>
        <dbReference type="Proteomes" id="UP000271125"/>
    </source>
</evidence>
<dbReference type="SUPFAM" id="SSF69705">
    <property type="entry name" value="Transcription factor NusA, N-terminal domain"/>
    <property type="match status" value="1"/>
</dbReference>
<dbReference type="EMBL" id="QNBD01000269">
    <property type="protein sequence ID" value="RKX68470.1"/>
    <property type="molecule type" value="Genomic_DNA"/>
</dbReference>
<accession>A0A660SEN7</accession>